<evidence type="ECO:0000313" key="5">
    <source>
        <dbReference type="Proteomes" id="UP000077755"/>
    </source>
</evidence>
<dbReference type="SUPFAM" id="SSF53098">
    <property type="entry name" value="Ribonuclease H-like"/>
    <property type="match status" value="1"/>
</dbReference>
<accession>A0AAF0WVH8</accession>
<sequence>MGERMKEKYDKYWGDVNKMNKLIYVAVVVDPRYKLEFLDFALVEEFGNEIGWKLANDTKMVMKELFDEYKTTCQPKNTQDNNQGKSSNKSSSTSTSRTQSALGERFMTQKLESGEIESKCELDMYLKESVYVTKSDDEFDILKWWKVNSSRFPILSQLARDVLAIPISTVVSESAFSVGGRVLDLYRSSLSPKVVEGLLCAQDWLRSYKRPKTIEEDFNDIEKFEEGILFLHFTFKLFNSL</sequence>
<dbReference type="PANTHER" id="PTHR23272">
    <property type="entry name" value="BED FINGER-RELATED"/>
    <property type="match status" value="1"/>
</dbReference>
<evidence type="ECO:0000313" key="4">
    <source>
        <dbReference type="EMBL" id="WOG95631.1"/>
    </source>
</evidence>
<protein>
    <recommendedName>
        <fullName evidence="6">HAT C-terminal dimerisation domain-containing protein</fullName>
    </recommendedName>
</protein>
<dbReference type="InterPro" id="IPR012337">
    <property type="entry name" value="RNaseH-like_sf"/>
</dbReference>
<dbReference type="GO" id="GO:0046983">
    <property type="term" value="F:protein dimerization activity"/>
    <property type="evidence" value="ECO:0007669"/>
    <property type="project" value="InterPro"/>
</dbReference>
<feature type="domain" description="HAT C-terminal dimerisation" evidence="2">
    <location>
        <begin position="121"/>
        <end position="205"/>
    </location>
</feature>
<dbReference type="InterPro" id="IPR008906">
    <property type="entry name" value="HATC_C_dom"/>
</dbReference>
<feature type="compositionally biased region" description="Polar residues" evidence="1">
    <location>
        <begin position="73"/>
        <end position="85"/>
    </location>
</feature>
<dbReference type="Proteomes" id="UP000077755">
    <property type="component" value="Chromosome 4"/>
</dbReference>
<feature type="region of interest" description="Disordered" evidence="1">
    <location>
        <begin position="73"/>
        <end position="100"/>
    </location>
</feature>
<evidence type="ECO:0008006" key="6">
    <source>
        <dbReference type="Google" id="ProtNLM"/>
    </source>
</evidence>
<dbReference type="InterPro" id="IPR025525">
    <property type="entry name" value="hAT-like_transposase_RNase-H"/>
</dbReference>
<dbReference type="Pfam" id="PF05699">
    <property type="entry name" value="Dimer_Tnp_hAT"/>
    <property type="match status" value="1"/>
</dbReference>
<evidence type="ECO:0000259" key="3">
    <source>
        <dbReference type="Pfam" id="PF14372"/>
    </source>
</evidence>
<dbReference type="PANTHER" id="PTHR23272:SF184">
    <property type="entry name" value="OS03G0311250 PROTEIN"/>
    <property type="match status" value="1"/>
</dbReference>
<dbReference type="GO" id="GO:0003677">
    <property type="term" value="F:DNA binding"/>
    <property type="evidence" value="ECO:0007669"/>
    <property type="project" value="InterPro"/>
</dbReference>
<feature type="compositionally biased region" description="Low complexity" evidence="1">
    <location>
        <begin position="86"/>
        <end position="100"/>
    </location>
</feature>
<evidence type="ECO:0000256" key="1">
    <source>
        <dbReference type="SAM" id="MobiDB-lite"/>
    </source>
</evidence>
<organism evidence="4 5">
    <name type="scientific">Daucus carota subsp. sativus</name>
    <name type="common">Carrot</name>
    <dbReference type="NCBI Taxonomy" id="79200"/>
    <lineage>
        <taxon>Eukaryota</taxon>
        <taxon>Viridiplantae</taxon>
        <taxon>Streptophyta</taxon>
        <taxon>Embryophyta</taxon>
        <taxon>Tracheophyta</taxon>
        <taxon>Spermatophyta</taxon>
        <taxon>Magnoliopsida</taxon>
        <taxon>eudicotyledons</taxon>
        <taxon>Gunneridae</taxon>
        <taxon>Pentapetalae</taxon>
        <taxon>asterids</taxon>
        <taxon>campanulids</taxon>
        <taxon>Apiales</taxon>
        <taxon>Apiaceae</taxon>
        <taxon>Apioideae</taxon>
        <taxon>Scandiceae</taxon>
        <taxon>Daucinae</taxon>
        <taxon>Daucus</taxon>
        <taxon>Daucus sect. Daucus</taxon>
    </lineage>
</organism>
<feature type="domain" description="hAT-like transposase RNase-H fold" evidence="3">
    <location>
        <begin position="2"/>
        <end position="69"/>
    </location>
</feature>
<keyword evidence="5" id="KW-1185">Reference proteome</keyword>
<reference evidence="4" key="1">
    <citation type="journal article" date="2016" name="Nat. Genet.">
        <title>A high-quality carrot genome assembly provides new insights into carotenoid accumulation and asterid genome evolution.</title>
        <authorList>
            <person name="Iorizzo M."/>
            <person name="Ellison S."/>
            <person name="Senalik D."/>
            <person name="Zeng P."/>
            <person name="Satapoomin P."/>
            <person name="Huang J."/>
            <person name="Bowman M."/>
            <person name="Iovene M."/>
            <person name="Sanseverino W."/>
            <person name="Cavagnaro P."/>
            <person name="Yildiz M."/>
            <person name="Macko-Podgorni A."/>
            <person name="Moranska E."/>
            <person name="Grzebelus E."/>
            <person name="Grzebelus D."/>
            <person name="Ashrafi H."/>
            <person name="Zheng Z."/>
            <person name="Cheng S."/>
            <person name="Spooner D."/>
            <person name="Van Deynze A."/>
            <person name="Simon P."/>
        </authorList>
    </citation>
    <scope>NUCLEOTIDE SEQUENCE</scope>
    <source>
        <tissue evidence="4">Leaf</tissue>
    </source>
</reference>
<dbReference type="EMBL" id="CP093346">
    <property type="protein sequence ID" value="WOG95631.1"/>
    <property type="molecule type" value="Genomic_DNA"/>
</dbReference>
<gene>
    <name evidence="4" type="ORF">DCAR_0414957</name>
</gene>
<proteinExistence type="predicted"/>
<dbReference type="Pfam" id="PF14372">
    <property type="entry name" value="hAT-like_RNase-H"/>
    <property type="match status" value="1"/>
</dbReference>
<evidence type="ECO:0000259" key="2">
    <source>
        <dbReference type="Pfam" id="PF05699"/>
    </source>
</evidence>
<name>A0AAF0WVH8_DAUCS</name>
<dbReference type="AlphaFoldDB" id="A0AAF0WVH8"/>
<reference evidence="4" key="2">
    <citation type="submission" date="2022-03" db="EMBL/GenBank/DDBJ databases">
        <title>Draft title - Genomic analysis of global carrot germplasm unveils the trajectory of domestication and the origin of high carotenoid orange carrot.</title>
        <authorList>
            <person name="Iorizzo M."/>
            <person name="Ellison S."/>
            <person name="Senalik D."/>
            <person name="Macko-Podgorni A."/>
            <person name="Grzebelus D."/>
            <person name="Bostan H."/>
            <person name="Rolling W."/>
            <person name="Curaba J."/>
            <person name="Simon P."/>
        </authorList>
    </citation>
    <scope>NUCLEOTIDE SEQUENCE</scope>
    <source>
        <tissue evidence="4">Leaf</tissue>
    </source>
</reference>